<reference evidence="3 4" key="1">
    <citation type="submission" date="2019-12" db="EMBL/GenBank/DDBJ databases">
        <title>Whole genome sequences of Lactococcus raffinolactis strains isolated from sewage.</title>
        <authorList>
            <person name="Ybazeta G."/>
            <person name="Ross M."/>
            <person name="Brabant-Kirwan D."/>
            <person name="Saleh M."/>
            <person name="Dillon J.A."/>
            <person name="Splinter K."/>
            <person name="Nokhbeh R."/>
        </authorList>
    </citation>
    <scope>NUCLEOTIDE SEQUENCE [LARGE SCALE GENOMIC DNA]</scope>
    <source>
        <strain evidence="2 3">Lr_19_14</strain>
        <strain evidence="1 4">Lr_19_5</strain>
    </source>
</reference>
<dbReference type="InterPro" id="IPR036412">
    <property type="entry name" value="HAD-like_sf"/>
</dbReference>
<dbReference type="GO" id="GO:0008967">
    <property type="term" value="F:phosphoglycolate phosphatase activity"/>
    <property type="evidence" value="ECO:0007669"/>
    <property type="project" value="TreeGrafter"/>
</dbReference>
<dbReference type="Proteomes" id="UP000501945">
    <property type="component" value="Chromosome"/>
</dbReference>
<dbReference type="Gene3D" id="1.10.150.240">
    <property type="entry name" value="Putative phosphatase, domain 2"/>
    <property type="match status" value="1"/>
</dbReference>
<dbReference type="RefSeq" id="WP_096040318.1">
    <property type="nucleotide sequence ID" value="NZ_CBCPKB010000001.1"/>
</dbReference>
<dbReference type="PANTHER" id="PTHR43434:SF25">
    <property type="entry name" value="PHOSPHOGLYCOLATE PHOSPHATASE"/>
    <property type="match status" value="1"/>
</dbReference>
<dbReference type="EMBL" id="CP047616">
    <property type="protein sequence ID" value="QIW53959.1"/>
    <property type="molecule type" value="Genomic_DNA"/>
</dbReference>
<dbReference type="GO" id="GO:0005829">
    <property type="term" value="C:cytosol"/>
    <property type="evidence" value="ECO:0007669"/>
    <property type="project" value="TreeGrafter"/>
</dbReference>
<dbReference type="NCBIfam" id="TIGR01549">
    <property type="entry name" value="HAD-SF-IA-v1"/>
    <property type="match status" value="1"/>
</dbReference>
<dbReference type="InterPro" id="IPR041492">
    <property type="entry name" value="HAD_2"/>
</dbReference>
<dbReference type="PANTHER" id="PTHR43434">
    <property type="entry name" value="PHOSPHOGLYCOLATE PHOSPHATASE"/>
    <property type="match status" value="1"/>
</dbReference>
<evidence type="ECO:0000313" key="3">
    <source>
        <dbReference type="Proteomes" id="UP000501558"/>
    </source>
</evidence>
<keyword evidence="3" id="KW-1185">Reference proteome</keyword>
<dbReference type="Pfam" id="PF13419">
    <property type="entry name" value="HAD_2"/>
    <property type="match status" value="1"/>
</dbReference>
<evidence type="ECO:0000313" key="4">
    <source>
        <dbReference type="Proteomes" id="UP000501945"/>
    </source>
</evidence>
<dbReference type="SFLD" id="SFLDS00003">
    <property type="entry name" value="Haloacid_Dehalogenase"/>
    <property type="match status" value="1"/>
</dbReference>
<dbReference type="STRING" id="1348633.GCA_001591765_01719"/>
<dbReference type="NCBIfam" id="TIGR01509">
    <property type="entry name" value="HAD-SF-IA-v3"/>
    <property type="match status" value="1"/>
</dbReference>
<dbReference type="InterPro" id="IPR023214">
    <property type="entry name" value="HAD_sf"/>
</dbReference>
<dbReference type="Gene3D" id="3.40.50.1000">
    <property type="entry name" value="HAD superfamily/HAD-like"/>
    <property type="match status" value="1"/>
</dbReference>
<keyword evidence="1" id="KW-0378">Hydrolase</keyword>
<dbReference type="InterPro" id="IPR050155">
    <property type="entry name" value="HAD-like_hydrolase_sf"/>
</dbReference>
<name>A0A290Q081_9LACT</name>
<dbReference type="InterPro" id="IPR006439">
    <property type="entry name" value="HAD-SF_hydro_IA"/>
</dbReference>
<proteinExistence type="predicted"/>
<accession>A0A290Q081</accession>
<sequence length="203" mass="23264">MEIKNYIWDFDGTLFDTYPVMLDALQQTIAKHGILYDGDLAYFIKKYSIRKFALDYATPEFIDDYHTLEDELQTDVKFYPEIPAILSEIVNNGGRNFVVSHRDNKTYQYLGDLTNLFSEIITSDNHLARKPDPEALTYLIDKYNLDPSETAMVGDRPLDIQAGQNAGIKTILFDEAGIFLDNALKADVVFQTWKNFELAKVRG</sequence>
<evidence type="ECO:0000313" key="2">
    <source>
        <dbReference type="EMBL" id="QIW58224.1"/>
    </source>
</evidence>
<dbReference type="Proteomes" id="UP000501558">
    <property type="component" value="Chromosome"/>
</dbReference>
<dbReference type="InterPro" id="IPR023198">
    <property type="entry name" value="PGP-like_dom2"/>
</dbReference>
<protein>
    <submittedName>
        <fullName evidence="1">HAD-IA family hydrolase</fullName>
    </submittedName>
</protein>
<dbReference type="SUPFAM" id="SSF56784">
    <property type="entry name" value="HAD-like"/>
    <property type="match status" value="1"/>
</dbReference>
<dbReference type="EMBL" id="CP047628">
    <property type="protein sequence ID" value="QIW58224.1"/>
    <property type="molecule type" value="Genomic_DNA"/>
</dbReference>
<dbReference type="KEGG" id="lrn:CMV25_09550"/>
<dbReference type="AlphaFoldDB" id="A0A290Q081"/>
<dbReference type="SFLD" id="SFLDG01129">
    <property type="entry name" value="C1.5:_HAD__Beta-PGM__Phosphata"/>
    <property type="match status" value="1"/>
</dbReference>
<gene>
    <name evidence="2" type="ORF">GU334_04605</name>
    <name evidence="1" type="ORF">GU336_07290</name>
</gene>
<evidence type="ECO:0000313" key="1">
    <source>
        <dbReference type="EMBL" id="QIW53959.1"/>
    </source>
</evidence>
<dbReference type="GO" id="GO:0006281">
    <property type="term" value="P:DNA repair"/>
    <property type="evidence" value="ECO:0007669"/>
    <property type="project" value="TreeGrafter"/>
</dbReference>
<organism evidence="1 4">
    <name type="scientific">Pseudolactococcus raffinolactis</name>
    <dbReference type="NCBI Taxonomy" id="1366"/>
    <lineage>
        <taxon>Bacteria</taxon>
        <taxon>Bacillati</taxon>
        <taxon>Bacillota</taxon>
        <taxon>Bacilli</taxon>
        <taxon>Lactobacillales</taxon>
        <taxon>Streptococcaceae</taxon>
        <taxon>Pseudolactococcus</taxon>
    </lineage>
</organism>